<proteinExistence type="inferred from homology"/>
<dbReference type="PANTHER" id="PTHR43117">
    <property type="entry name" value="OSMOPROTECTANT IMPORT ATP-BINDING PROTEIN OSMV"/>
    <property type="match status" value="1"/>
</dbReference>
<name>A0A1I0EV25_9FIRM</name>
<keyword evidence="4" id="KW-0067">ATP-binding</keyword>
<keyword evidence="3" id="KW-0547">Nucleotide-binding</keyword>
<evidence type="ECO:0000256" key="3">
    <source>
        <dbReference type="ARBA" id="ARBA00022741"/>
    </source>
</evidence>
<feature type="domain" description="ABC transporter" evidence="5">
    <location>
        <begin position="2"/>
        <end position="233"/>
    </location>
</feature>
<protein>
    <submittedName>
        <fullName evidence="6">ABC-type lipoprotein export system, ATPase component</fullName>
    </submittedName>
</protein>
<keyword evidence="2" id="KW-0813">Transport</keyword>
<gene>
    <name evidence="6" type="ORF">SAMN04487771_102124</name>
</gene>
<dbReference type="STRING" id="1526.SAMN02910262_01282"/>
<dbReference type="PROSITE" id="PS50893">
    <property type="entry name" value="ABC_TRANSPORTER_2"/>
    <property type="match status" value="1"/>
</dbReference>
<dbReference type="InterPro" id="IPR003593">
    <property type="entry name" value="AAA+_ATPase"/>
</dbReference>
<dbReference type="InterPro" id="IPR027417">
    <property type="entry name" value="P-loop_NTPase"/>
</dbReference>
<sequence>MIHQIRILPGADKNGKPENYSEIDLKSGELYTIVGNTGSGKSRLIKDLEQFVQQDSVSQRTILLDGRLPSPEERLTISRNLIAHLGQNMRFVLDKTVEEFLKLHAECRDIPNPDIDGILEVANGITPEPVTRTMNLNTLSGGQSRALMIADISCICDSPVVLIDEIENAGIDKTKALQLLLNRQKLVLIVTHDLHTALMSQKRIIMENGGVKAIAIRTPDEEALYHELEKSYQKRRKLQNAMREGRSLL</sequence>
<dbReference type="InterPro" id="IPR017871">
    <property type="entry name" value="ABC_transporter-like_CS"/>
</dbReference>
<dbReference type="AlphaFoldDB" id="A0A1I0EV25"/>
<dbReference type="PANTHER" id="PTHR43117:SF4">
    <property type="entry name" value="OSMOPROTECTANT IMPORT ATP-BINDING PROTEIN OSMV"/>
    <property type="match status" value="1"/>
</dbReference>
<dbReference type="Pfam" id="PF00005">
    <property type="entry name" value="ABC_tran"/>
    <property type="match status" value="1"/>
</dbReference>
<comment type="similarity">
    <text evidence="1">Belongs to the ABC transporter superfamily.</text>
</comment>
<dbReference type="SMART" id="SM00382">
    <property type="entry name" value="AAA"/>
    <property type="match status" value="1"/>
</dbReference>
<dbReference type="InterPro" id="IPR003439">
    <property type="entry name" value="ABC_transporter-like_ATP-bd"/>
</dbReference>
<dbReference type="GO" id="GO:0005524">
    <property type="term" value="F:ATP binding"/>
    <property type="evidence" value="ECO:0007669"/>
    <property type="project" value="UniProtKB-KW"/>
</dbReference>
<dbReference type="EMBL" id="FOIL01000021">
    <property type="protein sequence ID" value="SET49451.1"/>
    <property type="molecule type" value="Genomic_DNA"/>
</dbReference>
<dbReference type="Proteomes" id="UP000199820">
    <property type="component" value="Unassembled WGS sequence"/>
</dbReference>
<reference evidence="6 7" key="1">
    <citation type="submission" date="2016-10" db="EMBL/GenBank/DDBJ databases">
        <authorList>
            <person name="de Groot N.N."/>
        </authorList>
    </citation>
    <scope>NUCLEOTIDE SEQUENCE [LARGE SCALE GENOMIC DNA]</scope>
    <source>
        <strain evidence="6 7">KH1P1</strain>
    </source>
</reference>
<evidence type="ECO:0000256" key="4">
    <source>
        <dbReference type="ARBA" id="ARBA00022840"/>
    </source>
</evidence>
<dbReference type="GO" id="GO:0016887">
    <property type="term" value="F:ATP hydrolysis activity"/>
    <property type="evidence" value="ECO:0007669"/>
    <property type="project" value="InterPro"/>
</dbReference>
<evidence type="ECO:0000259" key="5">
    <source>
        <dbReference type="PROSITE" id="PS50893"/>
    </source>
</evidence>
<evidence type="ECO:0000256" key="2">
    <source>
        <dbReference type="ARBA" id="ARBA00022448"/>
    </source>
</evidence>
<evidence type="ECO:0000313" key="7">
    <source>
        <dbReference type="Proteomes" id="UP000199820"/>
    </source>
</evidence>
<dbReference type="SUPFAM" id="SSF52540">
    <property type="entry name" value="P-loop containing nucleoside triphosphate hydrolases"/>
    <property type="match status" value="1"/>
</dbReference>
<organism evidence="6 7">
    <name type="scientific">[Clostridium] aminophilum</name>
    <dbReference type="NCBI Taxonomy" id="1526"/>
    <lineage>
        <taxon>Bacteria</taxon>
        <taxon>Bacillati</taxon>
        <taxon>Bacillota</taxon>
        <taxon>Clostridia</taxon>
        <taxon>Lachnospirales</taxon>
        <taxon>Lachnospiraceae</taxon>
    </lineage>
</organism>
<evidence type="ECO:0000256" key="1">
    <source>
        <dbReference type="ARBA" id="ARBA00005417"/>
    </source>
</evidence>
<dbReference type="eggNOG" id="COG1136">
    <property type="taxonomic scope" value="Bacteria"/>
</dbReference>
<keyword evidence="6" id="KW-0449">Lipoprotein</keyword>
<dbReference type="RefSeq" id="WP_242870308.1">
    <property type="nucleotide sequence ID" value="NZ_FOIL01000021.1"/>
</dbReference>
<evidence type="ECO:0000313" key="6">
    <source>
        <dbReference type="EMBL" id="SET49451.1"/>
    </source>
</evidence>
<keyword evidence="7" id="KW-1185">Reference proteome</keyword>
<dbReference type="PROSITE" id="PS00211">
    <property type="entry name" value="ABC_TRANSPORTER_1"/>
    <property type="match status" value="1"/>
</dbReference>
<accession>A0A1I0EV25</accession>
<dbReference type="Gene3D" id="3.40.50.300">
    <property type="entry name" value="P-loop containing nucleotide triphosphate hydrolases"/>
    <property type="match status" value="1"/>
</dbReference>